<keyword evidence="3" id="KW-1185">Reference proteome</keyword>
<dbReference type="Proteomes" id="UP000664779">
    <property type="component" value="Unassembled WGS sequence"/>
</dbReference>
<comment type="caution">
    <text evidence="2">The sequence shown here is derived from an EMBL/GenBank/DDBJ whole genome shotgun (WGS) entry which is preliminary data.</text>
</comment>
<name>A0A939J988_9HYPH</name>
<reference evidence="2" key="1">
    <citation type="submission" date="2021-03" db="EMBL/GenBank/DDBJ databases">
        <title>Roseibium sp. CAU 1637 isolated from Incheon.</title>
        <authorList>
            <person name="Kim W."/>
        </authorList>
    </citation>
    <scope>NUCLEOTIDE SEQUENCE</scope>
    <source>
        <strain evidence="2">CAU 1637</strain>
    </source>
</reference>
<gene>
    <name evidence="2" type="ORF">J0X15_07925</name>
</gene>
<dbReference type="SUPFAM" id="SSF53756">
    <property type="entry name" value="UDP-Glycosyltransferase/glycogen phosphorylase"/>
    <property type="match status" value="1"/>
</dbReference>
<feature type="domain" description="Glycosyl transferase family 28 C-terminal" evidence="1">
    <location>
        <begin position="242"/>
        <end position="354"/>
    </location>
</feature>
<dbReference type="Gene3D" id="3.40.50.2000">
    <property type="entry name" value="Glycogen Phosphorylase B"/>
    <property type="match status" value="2"/>
</dbReference>
<proteinExistence type="predicted"/>
<dbReference type="Pfam" id="PF04101">
    <property type="entry name" value="Glyco_tran_28_C"/>
    <property type="match status" value="1"/>
</dbReference>
<organism evidence="2 3">
    <name type="scientific">Roseibium limicola</name>
    <dbReference type="NCBI Taxonomy" id="2816037"/>
    <lineage>
        <taxon>Bacteria</taxon>
        <taxon>Pseudomonadati</taxon>
        <taxon>Pseudomonadota</taxon>
        <taxon>Alphaproteobacteria</taxon>
        <taxon>Hyphomicrobiales</taxon>
        <taxon>Stappiaceae</taxon>
        <taxon>Roseibium</taxon>
    </lineage>
</organism>
<evidence type="ECO:0000259" key="1">
    <source>
        <dbReference type="Pfam" id="PF04101"/>
    </source>
</evidence>
<evidence type="ECO:0000313" key="3">
    <source>
        <dbReference type="Proteomes" id="UP000664779"/>
    </source>
</evidence>
<accession>A0A939J988</accession>
<dbReference type="PANTHER" id="PTHR21015">
    <property type="entry name" value="UDP-N-ACETYLGLUCOSAMINE--N-ACETYLMURAMYL-(PENTAPEPTIDE) PYROPHOSPHORYL-UNDECAPRENOL N-ACETYLGLUCOSAMINE TRANSFERASE 1"/>
    <property type="match status" value="1"/>
</dbReference>
<sequence>MTTSAFIHVQHLLGTGHAVRATRLGQALAARGVDVTLATGNLLPPTLDTSGLTVVDLPPVRSPDAVFNRLVTPDGTEIDANWRAARVKATLTAFSAKPYDLLLTETYPFGRRMFEFELGKLVETAKSSARPPLMATSIRDILVRKQELWKEEWMADKALAFYDRVLVHSDPAFVQLSDSFPFADKIDHLVRYTGYVGGAARASSTGHDGMDEVVISCGGGAVARGLLEAALVARTLSAVCGDATWRILVGHDISEEAFLNYRNRAGDGVIVERARPDFPDLLKRAKLSISQAGYNTVLDLLIAGTPSVLVPFAQAKETEQSQRAEALAKHGRAVVVAEDGITPAQLAEAADAALALPRESAEVRLGGAEASADILLADLKERFG</sequence>
<protein>
    <submittedName>
        <fullName evidence="2">Glycosyltransferase</fullName>
    </submittedName>
</protein>
<dbReference type="InterPro" id="IPR007235">
    <property type="entry name" value="Glyco_trans_28_C"/>
</dbReference>
<dbReference type="RefSeq" id="WP_206939535.1">
    <property type="nucleotide sequence ID" value="NZ_JAFLNF010000003.1"/>
</dbReference>
<dbReference type="GO" id="GO:0016758">
    <property type="term" value="F:hexosyltransferase activity"/>
    <property type="evidence" value="ECO:0007669"/>
    <property type="project" value="InterPro"/>
</dbReference>
<evidence type="ECO:0000313" key="2">
    <source>
        <dbReference type="EMBL" id="MBO0345143.1"/>
    </source>
</evidence>
<dbReference type="AlphaFoldDB" id="A0A939J988"/>
<dbReference type="EMBL" id="JAFLNF010000003">
    <property type="protein sequence ID" value="MBO0345143.1"/>
    <property type="molecule type" value="Genomic_DNA"/>
</dbReference>
<dbReference type="PANTHER" id="PTHR21015:SF28">
    <property type="entry name" value="SLL1722 PROTEIN"/>
    <property type="match status" value="1"/>
</dbReference>